<protein>
    <submittedName>
        <fullName evidence="1">Uncharacterized protein</fullName>
    </submittedName>
</protein>
<name>A0AA86VZS9_9FABA</name>
<evidence type="ECO:0000313" key="2">
    <source>
        <dbReference type="Proteomes" id="UP001189624"/>
    </source>
</evidence>
<sequence length="123" mass="13658">MSDKTQGEFDGENTIYNTNMYPSQCDFLDCSLSRQSPVMVFSWRCNNERVLRWLFTAVEKRRLSRCLVAQSGLSRRWSLRHGGTQRSALVTSSRRALSSLGGTSGSHSGGLFVHGGSVFCATD</sequence>
<organism evidence="1 2">
    <name type="scientific">Sphenostylis stenocarpa</name>
    <dbReference type="NCBI Taxonomy" id="92480"/>
    <lineage>
        <taxon>Eukaryota</taxon>
        <taxon>Viridiplantae</taxon>
        <taxon>Streptophyta</taxon>
        <taxon>Embryophyta</taxon>
        <taxon>Tracheophyta</taxon>
        <taxon>Spermatophyta</taxon>
        <taxon>Magnoliopsida</taxon>
        <taxon>eudicotyledons</taxon>
        <taxon>Gunneridae</taxon>
        <taxon>Pentapetalae</taxon>
        <taxon>rosids</taxon>
        <taxon>fabids</taxon>
        <taxon>Fabales</taxon>
        <taxon>Fabaceae</taxon>
        <taxon>Papilionoideae</taxon>
        <taxon>50 kb inversion clade</taxon>
        <taxon>NPAAA clade</taxon>
        <taxon>indigoferoid/millettioid clade</taxon>
        <taxon>Phaseoleae</taxon>
        <taxon>Sphenostylis</taxon>
    </lineage>
</organism>
<keyword evidence="2" id="KW-1185">Reference proteome</keyword>
<dbReference type="EMBL" id="OY731404">
    <property type="protein sequence ID" value="CAJ1968871.1"/>
    <property type="molecule type" value="Genomic_DNA"/>
</dbReference>
<dbReference type="Gramene" id="rna-AYBTSS11_LOCUS21950">
    <property type="protein sequence ID" value="CAJ1968871.1"/>
    <property type="gene ID" value="gene-AYBTSS11_LOCUS21950"/>
</dbReference>
<evidence type="ECO:0000313" key="1">
    <source>
        <dbReference type="EMBL" id="CAJ1968871.1"/>
    </source>
</evidence>
<proteinExistence type="predicted"/>
<dbReference type="Proteomes" id="UP001189624">
    <property type="component" value="Chromosome 7"/>
</dbReference>
<dbReference type="AlphaFoldDB" id="A0AA86VZS9"/>
<accession>A0AA86VZS9</accession>
<reference evidence="1" key="1">
    <citation type="submission" date="2023-10" db="EMBL/GenBank/DDBJ databases">
        <authorList>
            <person name="Domelevo Entfellner J.-B."/>
        </authorList>
    </citation>
    <scope>NUCLEOTIDE SEQUENCE</scope>
</reference>
<gene>
    <name evidence="1" type="ORF">AYBTSS11_LOCUS21950</name>
</gene>